<organism evidence="11 12">
    <name type="scientific">Rugosimonospora africana</name>
    <dbReference type="NCBI Taxonomy" id="556532"/>
    <lineage>
        <taxon>Bacteria</taxon>
        <taxon>Bacillati</taxon>
        <taxon>Actinomycetota</taxon>
        <taxon>Actinomycetes</taxon>
        <taxon>Micromonosporales</taxon>
        <taxon>Micromonosporaceae</taxon>
        <taxon>Rugosimonospora</taxon>
    </lineage>
</organism>
<evidence type="ECO:0000259" key="10">
    <source>
        <dbReference type="Pfam" id="PF02784"/>
    </source>
</evidence>
<dbReference type="InterPro" id="IPR022644">
    <property type="entry name" value="De-COase2_N"/>
</dbReference>
<dbReference type="PANTHER" id="PTHR43727:SF2">
    <property type="entry name" value="GROUP IV DECARBOXYLASE"/>
    <property type="match status" value="1"/>
</dbReference>
<keyword evidence="3" id="KW-0663">Pyridoxal phosphate</keyword>
<dbReference type="Pfam" id="PF02784">
    <property type="entry name" value="Orn_Arg_deC_N"/>
    <property type="match status" value="1"/>
</dbReference>
<dbReference type="InterPro" id="IPR022643">
    <property type="entry name" value="De-COase2_C"/>
</dbReference>
<dbReference type="Proteomes" id="UP000642748">
    <property type="component" value="Unassembled WGS sequence"/>
</dbReference>
<dbReference type="FunFam" id="3.20.20.10:FF:000003">
    <property type="entry name" value="Diaminopimelate decarboxylase"/>
    <property type="match status" value="1"/>
</dbReference>
<dbReference type="Gene3D" id="2.40.37.10">
    <property type="entry name" value="Lyase, Ornithine Decarboxylase, Chain A, domain 1"/>
    <property type="match status" value="1"/>
</dbReference>
<evidence type="ECO:0000256" key="8">
    <source>
        <dbReference type="RuleBase" id="RU003738"/>
    </source>
</evidence>
<protein>
    <recommendedName>
        <fullName evidence="6 8">Diaminopimelate decarboxylase</fullName>
        <ecNumber evidence="6 8">4.1.1.20</ecNumber>
    </recommendedName>
</protein>
<gene>
    <name evidence="11" type="primary">lysA_2</name>
    <name evidence="11" type="ORF">Raf01_43940</name>
</gene>
<dbReference type="InterPro" id="IPR009006">
    <property type="entry name" value="Ala_racemase/Decarboxylase_C"/>
</dbReference>
<feature type="domain" description="Orn/DAP/Arg decarboxylase 2 N-terminal" evidence="10">
    <location>
        <begin position="59"/>
        <end position="309"/>
    </location>
</feature>
<feature type="domain" description="Orn/DAP/Arg decarboxylase 2 C-terminal" evidence="9">
    <location>
        <begin position="53"/>
        <end position="401"/>
    </location>
</feature>
<dbReference type="InterPro" id="IPR000183">
    <property type="entry name" value="Orn/DAP/Arg_de-COase"/>
</dbReference>
<dbReference type="NCBIfam" id="TIGR01048">
    <property type="entry name" value="lysA"/>
    <property type="match status" value="1"/>
</dbReference>
<keyword evidence="12" id="KW-1185">Reference proteome</keyword>
<dbReference type="PANTHER" id="PTHR43727">
    <property type="entry name" value="DIAMINOPIMELATE DECARBOXYLASE"/>
    <property type="match status" value="1"/>
</dbReference>
<evidence type="ECO:0000256" key="7">
    <source>
        <dbReference type="RuleBase" id="RU003737"/>
    </source>
</evidence>
<evidence type="ECO:0000259" key="9">
    <source>
        <dbReference type="Pfam" id="PF00278"/>
    </source>
</evidence>
<comment type="caution">
    <text evidence="11">The sequence shown here is derived from an EMBL/GenBank/DDBJ whole genome shotgun (WGS) entry which is preliminary data.</text>
</comment>
<keyword evidence="4 8" id="KW-0457">Lysine biosynthesis</keyword>
<dbReference type="SUPFAM" id="SSF50621">
    <property type="entry name" value="Alanine racemase C-terminal domain-like"/>
    <property type="match status" value="1"/>
</dbReference>
<keyword evidence="4 8" id="KW-0028">Amino-acid biosynthesis</keyword>
<proteinExistence type="inferred from homology"/>
<dbReference type="RefSeq" id="WP_203919816.1">
    <property type="nucleotide sequence ID" value="NZ_BONZ01000040.1"/>
</dbReference>
<dbReference type="InterPro" id="IPR002986">
    <property type="entry name" value="DAP_deCOOHase_LysA"/>
</dbReference>
<dbReference type="EC" id="4.1.1.20" evidence="6 8"/>
<accession>A0A8J3QUG0</accession>
<evidence type="ECO:0000256" key="3">
    <source>
        <dbReference type="ARBA" id="ARBA00022898"/>
    </source>
</evidence>
<evidence type="ECO:0000256" key="2">
    <source>
        <dbReference type="ARBA" id="ARBA00022793"/>
    </source>
</evidence>
<dbReference type="SUPFAM" id="SSF51419">
    <property type="entry name" value="PLP-binding barrel"/>
    <property type="match status" value="1"/>
</dbReference>
<comment type="pathway">
    <text evidence="8">Amino-acid biosynthesis; L-lysine biosynthesis via DAP pathway; L-lysine from DL-2,6-diaminopimelate: step 1/1.</text>
</comment>
<dbReference type="UniPathway" id="UPA00034">
    <property type="reaction ID" value="UER00027"/>
</dbReference>
<sequence>MTLVDVLPSLRTSLPPRLAPDLWPYTAERIGPELYVGGVALSELAARYATPCYVVDEVDVRERCREYRAAFGEGAVSYAARAFPSVGLLRWFAEEGLGLSVCSAGELALARAAGFPADRIALHGDAKSPQDLRAALDYGVGRVVITSLSEIPRLAAEVRGRQQVLLRVLLGPAKADATSVAAGADEDRFGLSAGTDELAEAVARVVAHPNLELIGLDYFLGSQVARFGGYEMALRRLVDAMAALSHRFGPHLRELSLGGGFAVPYRDGDGGFAVEAFASRWPGVLRVECERHGIPVPRLTVTPGRALVARAGIALYRVLAVRRNAAGRQLAALDGGLSDNPRPALYGARYTPMLIGRYGTVPDRPTTLVGRHGEGGDVIARDVPLAGDLHPGDVVAVADCGAYHYAMASNYNLVTRPPVVSVRAGQTRELIRRETLDDVLTRDLG</sequence>
<name>A0A8J3QUG0_9ACTN</name>
<evidence type="ECO:0000256" key="6">
    <source>
        <dbReference type="NCBIfam" id="TIGR01048"/>
    </source>
</evidence>
<reference evidence="11" key="1">
    <citation type="submission" date="2021-01" db="EMBL/GenBank/DDBJ databases">
        <title>Whole genome shotgun sequence of Rugosimonospora africana NBRC 104875.</title>
        <authorList>
            <person name="Komaki H."/>
            <person name="Tamura T."/>
        </authorList>
    </citation>
    <scope>NUCLEOTIDE SEQUENCE</scope>
    <source>
        <strain evidence="11">NBRC 104875</strain>
    </source>
</reference>
<dbReference type="InterPro" id="IPR029066">
    <property type="entry name" value="PLP-binding_barrel"/>
</dbReference>
<dbReference type="EMBL" id="BONZ01000040">
    <property type="protein sequence ID" value="GIH16222.1"/>
    <property type="molecule type" value="Genomic_DNA"/>
</dbReference>
<dbReference type="Gene3D" id="3.20.20.10">
    <property type="entry name" value="Alanine racemase"/>
    <property type="match status" value="1"/>
</dbReference>
<comment type="catalytic activity">
    <reaction evidence="8">
        <text>meso-2,6-diaminopimelate + H(+) = L-lysine + CO2</text>
        <dbReference type="Rhea" id="RHEA:15101"/>
        <dbReference type="ChEBI" id="CHEBI:15378"/>
        <dbReference type="ChEBI" id="CHEBI:16526"/>
        <dbReference type="ChEBI" id="CHEBI:32551"/>
        <dbReference type="ChEBI" id="CHEBI:57791"/>
        <dbReference type="EC" id="4.1.1.20"/>
    </reaction>
</comment>
<dbReference type="GO" id="GO:0009089">
    <property type="term" value="P:lysine biosynthetic process via diaminopimelate"/>
    <property type="evidence" value="ECO:0007669"/>
    <property type="project" value="UniProtKB-UniRule"/>
</dbReference>
<evidence type="ECO:0000313" key="11">
    <source>
        <dbReference type="EMBL" id="GIH16222.1"/>
    </source>
</evidence>
<comment type="cofactor">
    <cofactor evidence="1 8">
        <name>pyridoxal 5'-phosphate</name>
        <dbReference type="ChEBI" id="CHEBI:597326"/>
    </cofactor>
</comment>
<comment type="similarity">
    <text evidence="7">Belongs to the Orn/Lys/Arg decarboxylase class-II family.</text>
</comment>
<dbReference type="AlphaFoldDB" id="A0A8J3QUG0"/>
<keyword evidence="2 8" id="KW-0210">Decarboxylase</keyword>
<evidence type="ECO:0000313" key="12">
    <source>
        <dbReference type="Proteomes" id="UP000642748"/>
    </source>
</evidence>
<dbReference type="GO" id="GO:0008836">
    <property type="term" value="F:diaminopimelate decarboxylase activity"/>
    <property type="evidence" value="ECO:0007669"/>
    <property type="project" value="UniProtKB-UniRule"/>
</dbReference>
<evidence type="ECO:0000256" key="1">
    <source>
        <dbReference type="ARBA" id="ARBA00001933"/>
    </source>
</evidence>
<evidence type="ECO:0000256" key="5">
    <source>
        <dbReference type="ARBA" id="ARBA00023239"/>
    </source>
</evidence>
<dbReference type="CDD" id="cd06828">
    <property type="entry name" value="PLPDE_III_DapDC"/>
    <property type="match status" value="1"/>
</dbReference>
<evidence type="ECO:0000256" key="4">
    <source>
        <dbReference type="ARBA" id="ARBA00023154"/>
    </source>
</evidence>
<dbReference type="PRINTS" id="PR01181">
    <property type="entry name" value="DAPDCRBXLASE"/>
</dbReference>
<dbReference type="PRINTS" id="PR01179">
    <property type="entry name" value="ODADCRBXLASE"/>
</dbReference>
<dbReference type="Pfam" id="PF00278">
    <property type="entry name" value="Orn_DAP_Arg_deC"/>
    <property type="match status" value="1"/>
</dbReference>
<keyword evidence="5 8" id="KW-0456">Lyase</keyword>